<evidence type="ECO:0000256" key="1">
    <source>
        <dbReference type="SAM" id="MobiDB-lite"/>
    </source>
</evidence>
<feature type="compositionally biased region" description="Low complexity" evidence="1">
    <location>
        <begin position="376"/>
        <end position="391"/>
    </location>
</feature>
<feature type="compositionally biased region" description="Low complexity" evidence="1">
    <location>
        <begin position="855"/>
        <end position="869"/>
    </location>
</feature>
<dbReference type="AlphaFoldDB" id="A0A3S4F7W5"/>
<feature type="compositionally biased region" description="Low complexity" evidence="1">
    <location>
        <begin position="794"/>
        <end position="819"/>
    </location>
</feature>
<name>A0A3S4F7W5_9PEZI</name>
<protein>
    <submittedName>
        <fullName evidence="2">Bae5bbc5-d414-463d-b882-f866e391ec8e</fullName>
    </submittedName>
</protein>
<evidence type="ECO:0000313" key="2">
    <source>
        <dbReference type="EMBL" id="SPQ27128.1"/>
    </source>
</evidence>
<accession>A0A3S4F7W5</accession>
<dbReference type="Proteomes" id="UP000289323">
    <property type="component" value="Unassembled WGS sequence"/>
</dbReference>
<organism evidence="2 3">
    <name type="scientific">Thermothielavioides terrestris</name>
    <dbReference type="NCBI Taxonomy" id="2587410"/>
    <lineage>
        <taxon>Eukaryota</taxon>
        <taxon>Fungi</taxon>
        <taxon>Dikarya</taxon>
        <taxon>Ascomycota</taxon>
        <taxon>Pezizomycotina</taxon>
        <taxon>Sordariomycetes</taxon>
        <taxon>Sordariomycetidae</taxon>
        <taxon>Sordariales</taxon>
        <taxon>Chaetomiaceae</taxon>
        <taxon>Thermothielavioides</taxon>
    </lineage>
</organism>
<feature type="compositionally biased region" description="Basic and acidic residues" evidence="1">
    <location>
        <begin position="78"/>
        <end position="91"/>
    </location>
</feature>
<feature type="compositionally biased region" description="Basic residues" evidence="1">
    <location>
        <begin position="1"/>
        <end position="10"/>
    </location>
</feature>
<feature type="compositionally biased region" description="Low complexity" evidence="1">
    <location>
        <begin position="66"/>
        <end position="76"/>
    </location>
</feature>
<feature type="compositionally biased region" description="Low complexity" evidence="1">
    <location>
        <begin position="44"/>
        <end position="59"/>
    </location>
</feature>
<feature type="compositionally biased region" description="Basic and acidic residues" evidence="1">
    <location>
        <begin position="26"/>
        <end position="37"/>
    </location>
</feature>
<feature type="region of interest" description="Disordered" evidence="1">
    <location>
        <begin position="469"/>
        <end position="503"/>
    </location>
</feature>
<feature type="compositionally biased region" description="Acidic residues" evidence="1">
    <location>
        <begin position="214"/>
        <end position="223"/>
    </location>
</feature>
<gene>
    <name evidence="2" type="ORF">TT172_LOCUS9547</name>
</gene>
<dbReference type="EMBL" id="OUUZ01000019">
    <property type="protein sequence ID" value="SPQ27128.1"/>
    <property type="molecule type" value="Genomic_DNA"/>
</dbReference>
<feature type="compositionally biased region" description="Basic and acidic residues" evidence="1">
    <location>
        <begin position="186"/>
        <end position="213"/>
    </location>
</feature>
<feature type="compositionally biased region" description="Gly residues" evidence="1">
    <location>
        <begin position="768"/>
        <end position="778"/>
    </location>
</feature>
<feature type="region of interest" description="Disordered" evidence="1">
    <location>
        <begin position="300"/>
        <end position="342"/>
    </location>
</feature>
<feature type="region of interest" description="Disordered" evidence="1">
    <location>
        <begin position="1"/>
        <end position="223"/>
    </location>
</feature>
<evidence type="ECO:0000313" key="3">
    <source>
        <dbReference type="Proteomes" id="UP000289323"/>
    </source>
</evidence>
<reference evidence="2 3" key="1">
    <citation type="submission" date="2018-04" db="EMBL/GenBank/DDBJ databases">
        <authorList>
            <person name="Huttner S."/>
            <person name="Dainat J."/>
        </authorList>
    </citation>
    <scope>NUCLEOTIDE SEQUENCE [LARGE SCALE GENOMIC DNA]</scope>
</reference>
<feature type="region of interest" description="Disordered" evidence="1">
    <location>
        <begin position="687"/>
        <end position="717"/>
    </location>
</feature>
<sequence>MSSLLMRRKTAQAVGETELPVPSYDPRIRGTRVHDFSAPRPKKAVSSDGTTSTVTVNTSVGGGASSAGPTPTSSGPDRSTELEDQGRDTQVRRTTSLGDDRPEQPPPQVPPKDESGSSLRTSSSAASKGMPVASLPSLASASVRTTASRQLSLSGTSRRDSVASAVPKHMKSTSSRFSFDMIGAAKQEKLLEERHRQREQEKKPLDDQRHSDERFEDFDEDFDYDAMMDDDGLEERIPGVNADYDDEEDLEAAMDPDNDQENFAGFVFQRSNPASSLATPHTPAMLATPRDANGRVIGFAMTKDTTPELPSADSPNQSAAAPSTQPPPQALNDDLYFDDGLADELDFEHDGTVFDESIFDNQDTDQFGRPIPGAFAQAKEAMMAAQQQQQAGKRDSDRTSSASAQSAAVLSTGHTSLSAGPQPLPCHQENAERLSKPASAEPVPLANIPSQELAYQAALAEAAQKAAASGKFRRSSSPDVLAGISSTHTTDAAGPDDADKDAYLDDYDDNDNAFENDFDDFDFDDEAIIAEANASALANDSDGFYGQEFGFYSAPIPHHPAHAHSHASSSASSSGVFTTESLFQYANGGYFGPVALNRSTSGRVVSREPNLTPITERSEYSNRNSIMSFTLPPAIGSAASDGRNSALAMSSPGLAQLALMSASGDDADGTMSLSALMKLRSKAWGGSQASLASSSREGSPRSERATPLDGPAGAGAAAAAASTSSSAAAAASPYGTVPAHLAGHVRVNSGLSLWSCFEDAAEEDDGDSGGGGGAGGGTSLAAGAAGDRAGRGRAGSASGRASGAASPASLPTVLPARPGSAGGALGGAPPPPNGVVLPQRPHSLFLPPQAPLSVASSQGQQQQQQQQQLAGGGGGGSACSPVLEGEEAEAEEASAGAGTGAGRFALAPALPIAPATTATGLPA</sequence>
<feature type="compositionally biased region" description="Low complexity" evidence="1">
    <location>
        <begin position="116"/>
        <end position="143"/>
    </location>
</feature>
<feature type="compositionally biased region" description="Low complexity" evidence="1">
    <location>
        <begin position="687"/>
        <end position="697"/>
    </location>
</feature>
<feature type="region of interest" description="Disordered" evidence="1">
    <location>
        <begin position="761"/>
        <end position="898"/>
    </location>
</feature>
<feature type="compositionally biased region" description="Low complexity" evidence="1">
    <location>
        <begin position="314"/>
        <end position="323"/>
    </location>
</feature>
<feature type="compositionally biased region" description="Acidic residues" evidence="1">
    <location>
        <begin position="494"/>
        <end position="503"/>
    </location>
</feature>
<feature type="region of interest" description="Disordered" evidence="1">
    <location>
        <begin position="360"/>
        <end position="443"/>
    </location>
</feature>
<feature type="compositionally biased region" description="Polar residues" evidence="1">
    <location>
        <begin position="144"/>
        <end position="156"/>
    </location>
</feature>
<proteinExistence type="predicted"/>